<dbReference type="RefSeq" id="WP_145344693.1">
    <property type="nucleotide sequence ID" value="NZ_SMLY01000067.1"/>
</dbReference>
<protein>
    <submittedName>
        <fullName evidence="1">Uncharacterized protein (DUF952 family)</fullName>
    </submittedName>
</protein>
<evidence type="ECO:0000313" key="1">
    <source>
        <dbReference type="EMBL" id="TWI84648.1"/>
    </source>
</evidence>
<gene>
    <name evidence="1" type="ORF">JM93_02982</name>
</gene>
<dbReference type="SUPFAM" id="SSF56399">
    <property type="entry name" value="ADP-ribosylation"/>
    <property type="match status" value="1"/>
</dbReference>
<evidence type="ECO:0000313" key="2">
    <source>
        <dbReference type="Proteomes" id="UP000320593"/>
    </source>
</evidence>
<proteinExistence type="predicted"/>
<name>A0A562SUD1_9HYPH</name>
<organism evidence="1 2">
    <name type="scientific">Roseibium hamelinense</name>
    <dbReference type="NCBI Taxonomy" id="150831"/>
    <lineage>
        <taxon>Bacteria</taxon>
        <taxon>Pseudomonadati</taxon>
        <taxon>Pseudomonadota</taxon>
        <taxon>Alphaproteobacteria</taxon>
        <taxon>Hyphomicrobiales</taxon>
        <taxon>Stappiaceae</taxon>
        <taxon>Roseibium</taxon>
    </lineage>
</organism>
<dbReference type="Proteomes" id="UP000320593">
    <property type="component" value="Unassembled WGS sequence"/>
</dbReference>
<accession>A0A562SUD1</accession>
<dbReference type="OrthoDB" id="9799937at2"/>
<dbReference type="PANTHER" id="PTHR34129:SF1">
    <property type="entry name" value="DUF952 DOMAIN-CONTAINING PROTEIN"/>
    <property type="match status" value="1"/>
</dbReference>
<dbReference type="Pfam" id="PF06108">
    <property type="entry name" value="DUF952"/>
    <property type="match status" value="1"/>
</dbReference>
<comment type="caution">
    <text evidence="1">The sequence shown here is derived from an EMBL/GenBank/DDBJ whole genome shotgun (WGS) entry which is preliminary data.</text>
</comment>
<dbReference type="Gene3D" id="3.20.170.20">
    <property type="entry name" value="Protein of unknown function DUF952"/>
    <property type="match status" value="1"/>
</dbReference>
<dbReference type="InterPro" id="IPR009297">
    <property type="entry name" value="DUF952"/>
</dbReference>
<reference evidence="1 2" key="1">
    <citation type="submission" date="2019-07" db="EMBL/GenBank/DDBJ databases">
        <title>Genomic Encyclopedia of Archaeal and Bacterial Type Strains, Phase II (KMG-II): from individual species to whole genera.</title>
        <authorList>
            <person name="Goeker M."/>
        </authorList>
    </citation>
    <scope>NUCLEOTIDE SEQUENCE [LARGE SCALE GENOMIC DNA]</scope>
    <source>
        <strain evidence="1 2">ATCC BAA-252</strain>
    </source>
</reference>
<dbReference type="AlphaFoldDB" id="A0A562SUD1"/>
<keyword evidence="2" id="KW-1185">Reference proteome</keyword>
<dbReference type="EMBL" id="VLLF01000007">
    <property type="protein sequence ID" value="TWI84648.1"/>
    <property type="molecule type" value="Genomic_DNA"/>
</dbReference>
<dbReference type="PANTHER" id="PTHR34129">
    <property type="entry name" value="BLR1139 PROTEIN"/>
    <property type="match status" value="1"/>
</dbReference>
<sequence>MARIFKIVPKAMWQDAEAAGVFRGAPIDVADGYIHFSSADQVRETAEKHFSGQADLLLAAFDESSFDSNLKWEPSRDGDLFPHLYGSLDVKLAIWVKPLPMRADGSHVFPDLDA</sequence>